<proteinExistence type="predicted"/>
<keyword evidence="1" id="KW-1133">Transmembrane helix</keyword>
<protein>
    <submittedName>
        <fullName evidence="2">DUF4857 domain-containing protein</fullName>
    </submittedName>
</protein>
<feature type="transmembrane region" description="Helical" evidence="1">
    <location>
        <begin position="384"/>
        <end position="404"/>
    </location>
</feature>
<dbReference type="InterPro" id="IPR032333">
    <property type="entry name" value="DUF4857"/>
</dbReference>
<dbReference type="AlphaFoldDB" id="A0A9D1KDN5"/>
<gene>
    <name evidence="2" type="ORF">IAD06_00705</name>
</gene>
<dbReference type="Proteomes" id="UP000886722">
    <property type="component" value="Unassembled WGS sequence"/>
</dbReference>
<feature type="transmembrane region" description="Helical" evidence="1">
    <location>
        <begin position="355"/>
        <end position="372"/>
    </location>
</feature>
<evidence type="ECO:0000313" key="3">
    <source>
        <dbReference type="Proteomes" id="UP000886722"/>
    </source>
</evidence>
<evidence type="ECO:0000313" key="2">
    <source>
        <dbReference type="EMBL" id="HIT38547.1"/>
    </source>
</evidence>
<dbReference type="Pfam" id="PF16149">
    <property type="entry name" value="DUF4857"/>
    <property type="match status" value="1"/>
</dbReference>
<keyword evidence="1" id="KW-0812">Transmembrane</keyword>
<accession>A0A9D1KDN5</accession>
<reference evidence="2" key="1">
    <citation type="submission" date="2020-10" db="EMBL/GenBank/DDBJ databases">
        <authorList>
            <person name="Gilroy R."/>
        </authorList>
    </citation>
    <scope>NUCLEOTIDE SEQUENCE</scope>
    <source>
        <strain evidence="2">21143</strain>
    </source>
</reference>
<organism evidence="2 3">
    <name type="scientific">Candidatus Caccoplasma intestinavium</name>
    <dbReference type="NCBI Taxonomy" id="2840716"/>
    <lineage>
        <taxon>Bacteria</taxon>
        <taxon>Pseudomonadati</taxon>
        <taxon>Bacteroidota</taxon>
        <taxon>Bacteroidia</taxon>
        <taxon>Bacteroidales</taxon>
        <taxon>Bacteroidaceae</taxon>
        <taxon>Bacteroidaceae incertae sedis</taxon>
        <taxon>Candidatus Caccoplasma</taxon>
    </lineage>
</organism>
<evidence type="ECO:0000256" key="1">
    <source>
        <dbReference type="SAM" id="Phobius"/>
    </source>
</evidence>
<reference evidence="2" key="2">
    <citation type="journal article" date="2021" name="PeerJ">
        <title>Extensive microbial diversity within the chicken gut microbiome revealed by metagenomics and culture.</title>
        <authorList>
            <person name="Gilroy R."/>
            <person name="Ravi A."/>
            <person name="Getino M."/>
            <person name="Pursley I."/>
            <person name="Horton D.L."/>
            <person name="Alikhan N.F."/>
            <person name="Baker D."/>
            <person name="Gharbi K."/>
            <person name="Hall N."/>
            <person name="Watson M."/>
            <person name="Adriaenssens E.M."/>
            <person name="Foster-Nyarko E."/>
            <person name="Jarju S."/>
            <person name="Secka A."/>
            <person name="Antonio M."/>
            <person name="Oren A."/>
            <person name="Chaudhuri R.R."/>
            <person name="La Ragione R."/>
            <person name="Hildebrand F."/>
            <person name="Pallen M.J."/>
        </authorList>
    </citation>
    <scope>NUCLEOTIDE SEQUENCE</scope>
    <source>
        <strain evidence="2">21143</strain>
    </source>
</reference>
<sequence length="417" mass="47727">MTHKILHIIAVLFTALAAALILPRFCKNNRSYFSHLYSEAVYSEILQDFILSHYEYTRENGQIKAFTAYRDTRGNAIDYKALDSLCPLNNAAQLAFENRFPDTICGQEVTPREAEEAVFRHRISAPSLDYGLYDLIDRYSYRSQKFNTQDLMRFTQEGIEFILPESNRIDTVKSGLFNRALAQNDFVPPMTRIWSPANRTDLEQQGFFLNDSKGNLFRLSMSEGAPVVEPLNRPDDKEILLMSFCDEEDFLALAVTTDGDSYLLPRDRSGYSRLPLPSFLGKSVSLSGNLFYYFFTLESDDSTQYVVIDKSLRPVNRYTTKLVTPEPAFDFSAYLFPVRITQSAYTGIKVRIGDPAKFLFVNLLLALLTFCIRRRQKYSVEVQLIDTLIVALLGIYGMAGAFAIPYRRNDKKEKHSI</sequence>
<name>A0A9D1KDN5_9BACT</name>
<keyword evidence="1" id="KW-0472">Membrane</keyword>
<dbReference type="EMBL" id="DVKT01000005">
    <property type="protein sequence ID" value="HIT38547.1"/>
    <property type="molecule type" value="Genomic_DNA"/>
</dbReference>
<comment type="caution">
    <text evidence="2">The sequence shown here is derived from an EMBL/GenBank/DDBJ whole genome shotgun (WGS) entry which is preliminary data.</text>
</comment>